<evidence type="ECO:0000256" key="2">
    <source>
        <dbReference type="SAM" id="Phobius"/>
    </source>
</evidence>
<evidence type="ECO:0000313" key="3">
    <source>
        <dbReference type="EMBL" id="SDE55727.1"/>
    </source>
</evidence>
<feature type="compositionally biased region" description="Low complexity" evidence="1">
    <location>
        <begin position="200"/>
        <end position="228"/>
    </location>
</feature>
<reference evidence="4" key="1">
    <citation type="submission" date="2016-10" db="EMBL/GenBank/DDBJ databases">
        <authorList>
            <person name="Varghese N."/>
            <person name="Submissions S."/>
        </authorList>
    </citation>
    <scope>NUCLEOTIDE SEQUENCE [LARGE SCALE GENOMIC DNA]</scope>
    <source>
        <strain evidence="4">CGMCC 4.3516</strain>
    </source>
</reference>
<dbReference type="AlphaFoldDB" id="A0A1G7DW47"/>
<feature type="transmembrane region" description="Helical" evidence="2">
    <location>
        <begin position="119"/>
        <end position="138"/>
    </location>
</feature>
<keyword evidence="2" id="KW-0812">Transmembrane</keyword>
<name>A0A1G7DW47_9ACTN</name>
<organism evidence="3 4">
    <name type="scientific">Glycomyces harbinensis</name>
    <dbReference type="NCBI Taxonomy" id="58114"/>
    <lineage>
        <taxon>Bacteria</taxon>
        <taxon>Bacillati</taxon>
        <taxon>Actinomycetota</taxon>
        <taxon>Actinomycetes</taxon>
        <taxon>Glycomycetales</taxon>
        <taxon>Glycomycetaceae</taxon>
        <taxon>Glycomyces</taxon>
    </lineage>
</organism>
<evidence type="ECO:0000256" key="1">
    <source>
        <dbReference type="SAM" id="MobiDB-lite"/>
    </source>
</evidence>
<keyword evidence="4" id="KW-1185">Reference proteome</keyword>
<protein>
    <submittedName>
        <fullName evidence="3">Uncharacterized protein</fullName>
    </submittedName>
</protein>
<feature type="region of interest" description="Disordered" evidence="1">
    <location>
        <begin position="1"/>
        <end position="31"/>
    </location>
</feature>
<accession>A0A1G7DW47</accession>
<feature type="transmembrane region" description="Helical" evidence="2">
    <location>
        <begin position="144"/>
        <end position="170"/>
    </location>
</feature>
<feature type="transmembrane region" description="Helical" evidence="2">
    <location>
        <begin position="54"/>
        <end position="79"/>
    </location>
</feature>
<feature type="transmembrane region" description="Helical" evidence="2">
    <location>
        <begin position="85"/>
        <end position="107"/>
    </location>
</feature>
<dbReference type="EMBL" id="FNAD01000029">
    <property type="protein sequence ID" value="SDE55727.1"/>
    <property type="molecule type" value="Genomic_DNA"/>
</dbReference>
<proteinExistence type="predicted"/>
<keyword evidence="2" id="KW-0472">Membrane</keyword>
<evidence type="ECO:0000313" key="4">
    <source>
        <dbReference type="Proteomes" id="UP000198949"/>
    </source>
</evidence>
<gene>
    <name evidence="3" type="ORF">SAMN05216270_12935</name>
</gene>
<dbReference type="RefSeq" id="WP_091040707.1">
    <property type="nucleotide sequence ID" value="NZ_FNAD01000029.1"/>
</dbReference>
<dbReference type="Proteomes" id="UP000198949">
    <property type="component" value="Unassembled WGS sequence"/>
</dbReference>
<dbReference type="OrthoDB" id="5193461at2"/>
<feature type="region of interest" description="Disordered" evidence="1">
    <location>
        <begin position="179"/>
        <end position="235"/>
    </location>
</feature>
<feature type="compositionally biased region" description="Pro residues" evidence="1">
    <location>
        <begin position="16"/>
        <end position="27"/>
    </location>
</feature>
<sequence length="235" mass="24783">MTYPPQSPEPHQYPGAPGPGVPGPQPNPSGDFATEWGIKEHPGRPKKINQLTQLMWAFAAATVLNLVFAIIASATAPWWYGTGFFTGAAVFGLILGAAAVAIAWFVIKDKLGAFGANDPRLPLYITLGVLGFFSLGGFASGWSIGWYAALSALLALAKLGAVVAAFYLLLQPETEHWLKSRPGNQPKPPVPPQHPGGGYPQQPGGPQQQQQPPGGGYQQPPAAGQQIPPGYPNEM</sequence>
<feature type="compositionally biased region" description="Pro residues" evidence="1">
    <location>
        <begin position="185"/>
        <end position="194"/>
    </location>
</feature>
<keyword evidence="2" id="KW-1133">Transmembrane helix</keyword>